<feature type="compositionally biased region" description="Basic and acidic residues" evidence="2">
    <location>
        <begin position="511"/>
        <end position="527"/>
    </location>
</feature>
<dbReference type="Pfam" id="PF14438">
    <property type="entry name" value="SM-ATX"/>
    <property type="match status" value="1"/>
</dbReference>
<feature type="region of interest" description="Disordered" evidence="2">
    <location>
        <begin position="1"/>
        <end position="31"/>
    </location>
</feature>
<gene>
    <name evidence="4" type="ORF">g.21657</name>
</gene>
<reference evidence="4" key="1">
    <citation type="submission" date="2015-12" db="EMBL/GenBank/DDBJ databases">
        <title>De novo transcriptome assembly of four potential Pierce s Disease insect vectors from Arizona vineyards.</title>
        <authorList>
            <person name="Tassone E.E."/>
        </authorList>
    </citation>
    <scope>NUCLEOTIDE SEQUENCE</scope>
</reference>
<feature type="compositionally biased region" description="Polar residues" evidence="2">
    <location>
        <begin position="243"/>
        <end position="253"/>
    </location>
</feature>
<feature type="compositionally biased region" description="Polar residues" evidence="2">
    <location>
        <begin position="528"/>
        <end position="539"/>
    </location>
</feature>
<dbReference type="InterPro" id="IPR025852">
    <property type="entry name" value="SM_dom_ATX"/>
</dbReference>
<evidence type="ECO:0000256" key="1">
    <source>
        <dbReference type="ARBA" id="ARBA00007503"/>
    </source>
</evidence>
<dbReference type="PANTHER" id="PTHR12854">
    <property type="entry name" value="ATAXIN 2-RELATED"/>
    <property type="match status" value="1"/>
</dbReference>
<feature type="compositionally biased region" description="Polar residues" evidence="2">
    <location>
        <begin position="351"/>
        <end position="403"/>
    </location>
</feature>
<evidence type="ECO:0000259" key="3">
    <source>
        <dbReference type="SMART" id="SM01272"/>
    </source>
</evidence>
<evidence type="ECO:0000256" key="2">
    <source>
        <dbReference type="SAM" id="MobiDB-lite"/>
    </source>
</evidence>
<dbReference type="InterPro" id="IPR009604">
    <property type="entry name" value="LsmAD_domain"/>
</dbReference>
<feature type="compositionally biased region" description="Low complexity" evidence="2">
    <location>
        <begin position="280"/>
        <end position="300"/>
    </location>
</feature>
<dbReference type="AlphaFoldDB" id="A0A1B6D5E7"/>
<feature type="compositionally biased region" description="Polar residues" evidence="2">
    <location>
        <begin position="447"/>
        <end position="459"/>
    </location>
</feature>
<sequence>MSNINNSKRKNRSNTGRSPRARGPERNVSADGVYNNSQFMHAISRHIGSIVMLQTQNGSRYEGIFRTFSSQFEVVLEMAHKVDESDIEIINHDVIEKLIFKPLDIVEIVVTNVNLEFATKGLFQTDTAISKFNGQLGEKELEPWDETECAGEEIDLDGTTANGWDVNEMFRKNEQEYGVTSTFDNTMSSYTVQLTRRDTKEFKDAELKAAKIANEIENNPTYKARIEAENDEEERFAAVVRPSDTNSSESTNKPYLPPAKRKTMSRNTSSVSIHKPPVYPSISPTTVSSSTPVSFHHTPSYHTTQANGSQSSSTYQNVQREQRVNGQVEIQPSKTQRPQVRTGRNYPPPSESSTNVVPRYQSTNGSVESTRGISQLTTPEPSPSSTVHHSQGVHSNLICTPGSTPVHHGQPLASPTHSTPYVAVQQSSQPLPSPQQPESNKTGALDQHNTSIQQAPITSRKTRGREEQISELKKFGSDFKLAETSKDEKLTSTSVSANAPITTNSMPANEPEQRIVESKEVNGDVDKMTSTLKKSTLNPNAKEFSPNLGAKTFTPRSPSTPTPSRPHTPQTPSYGPGPAV</sequence>
<organism evidence="4">
    <name type="scientific">Clastoptera arizonana</name>
    <name type="common">Arizona spittle bug</name>
    <dbReference type="NCBI Taxonomy" id="38151"/>
    <lineage>
        <taxon>Eukaryota</taxon>
        <taxon>Metazoa</taxon>
        <taxon>Ecdysozoa</taxon>
        <taxon>Arthropoda</taxon>
        <taxon>Hexapoda</taxon>
        <taxon>Insecta</taxon>
        <taxon>Pterygota</taxon>
        <taxon>Neoptera</taxon>
        <taxon>Paraneoptera</taxon>
        <taxon>Hemiptera</taxon>
        <taxon>Auchenorrhyncha</taxon>
        <taxon>Cercopoidea</taxon>
        <taxon>Clastopteridae</taxon>
        <taxon>Clastoptera</taxon>
    </lineage>
</organism>
<proteinExistence type="inferred from homology"/>
<protein>
    <recommendedName>
        <fullName evidence="3">LsmAD domain-containing protein</fullName>
    </recommendedName>
</protein>
<dbReference type="InterPro" id="IPR045117">
    <property type="entry name" value="ATXN2-like"/>
</dbReference>
<dbReference type="GO" id="GO:0003729">
    <property type="term" value="F:mRNA binding"/>
    <property type="evidence" value="ECO:0007669"/>
    <property type="project" value="TreeGrafter"/>
</dbReference>
<dbReference type="Pfam" id="PF07145">
    <property type="entry name" value="PAM2"/>
    <property type="match status" value="1"/>
</dbReference>
<feature type="non-terminal residue" evidence="4">
    <location>
        <position position="580"/>
    </location>
</feature>
<feature type="domain" description="LsmAD" evidence="3">
    <location>
        <begin position="177"/>
        <end position="242"/>
    </location>
</feature>
<feature type="region of interest" description="Disordered" evidence="2">
    <location>
        <begin position="486"/>
        <end position="580"/>
    </location>
</feature>
<dbReference type="GO" id="GO:0034063">
    <property type="term" value="P:stress granule assembly"/>
    <property type="evidence" value="ECO:0007669"/>
    <property type="project" value="TreeGrafter"/>
</dbReference>
<dbReference type="PANTHER" id="PTHR12854:SF7">
    <property type="entry name" value="ATAXIN-2 HOMOLOG"/>
    <property type="match status" value="1"/>
</dbReference>
<evidence type="ECO:0000313" key="4">
    <source>
        <dbReference type="EMBL" id="JAS20898.1"/>
    </source>
</evidence>
<dbReference type="InterPro" id="IPR009818">
    <property type="entry name" value="PAM2_motif"/>
</dbReference>
<feature type="compositionally biased region" description="Polar residues" evidence="2">
    <location>
        <begin position="491"/>
        <end position="507"/>
    </location>
</feature>
<dbReference type="EMBL" id="GEDC01016400">
    <property type="protein sequence ID" value="JAS20898.1"/>
    <property type="molecule type" value="Transcribed_RNA"/>
</dbReference>
<dbReference type="GO" id="GO:0010494">
    <property type="term" value="C:cytoplasmic stress granule"/>
    <property type="evidence" value="ECO:0007669"/>
    <property type="project" value="TreeGrafter"/>
</dbReference>
<feature type="region of interest" description="Disordered" evidence="2">
    <location>
        <begin position="233"/>
        <end position="467"/>
    </location>
</feature>
<dbReference type="Pfam" id="PF06741">
    <property type="entry name" value="LsmAD"/>
    <property type="match status" value="1"/>
</dbReference>
<dbReference type="SMART" id="SM01272">
    <property type="entry name" value="LsmAD"/>
    <property type="match status" value="1"/>
</dbReference>
<accession>A0A1B6D5E7</accession>
<comment type="similarity">
    <text evidence="1">Belongs to the ataxin-2 family.</text>
</comment>
<feature type="compositionally biased region" description="Polar residues" evidence="2">
    <location>
        <begin position="301"/>
        <end position="339"/>
    </location>
</feature>
<name>A0A1B6D5E7_9HEMI</name>